<accession>A0AAD3H2F4</accession>
<gene>
    <name evidence="1" type="ORF">CTEN210_03894</name>
</gene>
<sequence length="294" mass="34965">MIVKPKFFFQKGMEYIGKTYILTLKYNDSNKRQFHSFFKIDPFTCGTIWNKIYNLVPDLFYYHLLWALLFMKLYSSEALLCKQVGTTEKTYREKVWKIIAAISSLKPKIIKLENRFKMQNGSCCLMSVDGTDFRIREPKPFWSGWYSHKFRGPGLRYEVALCIQTGHIVWTNGPFAAGHWSDLKIFRTWLKHYLLPDERVETDGGYAVFGRKDDKCDRPHDYCYTMDQYYAKTNVRARQETVNRQFKEFNILHDVFRHKKEKHGIVFDAIAVITQLTIENGNKLYDVHYRTYNV</sequence>
<comment type="caution">
    <text evidence="1">The sequence shown here is derived from an EMBL/GenBank/DDBJ whole genome shotgun (WGS) entry which is preliminary data.</text>
</comment>
<dbReference type="Proteomes" id="UP001054902">
    <property type="component" value="Unassembled WGS sequence"/>
</dbReference>
<evidence type="ECO:0000313" key="2">
    <source>
        <dbReference type="Proteomes" id="UP001054902"/>
    </source>
</evidence>
<keyword evidence="2" id="KW-1185">Reference proteome</keyword>
<proteinExistence type="predicted"/>
<reference evidence="1 2" key="1">
    <citation type="journal article" date="2021" name="Sci. Rep.">
        <title>The genome of the diatom Chaetoceros tenuissimus carries an ancient integrated fragment of an extant virus.</title>
        <authorList>
            <person name="Hongo Y."/>
            <person name="Kimura K."/>
            <person name="Takaki Y."/>
            <person name="Yoshida Y."/>
            <person name="Baba S."/>
            <person name="Kobayashi G."/>
            <person name="Nagasaki K."/>
            <person name="Hano T."/>
            <person name="Tomaru Y."/>
        </authorList>
    </citation>
    <scope>NUCLEOTIDE SEQUENCE [LARGE SCALE GENOMIC DNA]</scope>
    <source>
        <strain evidence="1 2">NIES-3715</strain>
    </source>
</reference>
<dbReference type="EMBL" id="BLLK01000023">
    <property type="protein sequence ID" value="GFH47419.1"/>
    <property type="molecule type" value="Genomic_DNA"/>
</dbReference>
<organism evidence="1 2">
    <name type="scientific">Chaetoceros tenuissimus</name>
    <dbReference type="NCBI Taxonomy" id="426638"/>
    <lineage>
        <taxon>Eukaryota</taxon>
        <taxon>Sar</taxon>
        <taxon>Stramenopiles</taxon>
        <taxon>Ochrophyta</taxon>
        <taxon>Bacillariophyta</taxon>
        <taxon>Coscinodiscophyceae</taxon>
        <taxon>Chaetocerotophycidae</taxon>
        <taxon>Chaetocerotales</taxon>
        <taxon>Chaetocerotaceae</taxon>
        <taxon>Chaetoceros</taxon>
    </lineage>
</organism>
<dbReference type="AlphaFoldDB" id="A0AAD3H2F4"/>
<evidence type="ECO:0008006" key="3">
    <source>
        <dbReference type="Google" id="ProtNLM"/>
    </source>
</evidence>
<protein>
    <recommendedName>
        <fullName evidence="3">DDE Tnp4 domain-containing protein</fullName>
    </recommendedName>
</protein>
<evidence type="ECO:0000313" key="1">
    <source>
        <dbReference type="EMBL" id="GFH47419.1"/>
    </source>
</evidence>
<name>A0AAD3H2F4_9STRA</name>